<sequence>VRFVPEVSWGSLDSLVFIYVIAAIPFII</sequence>
<keyword evidence="1" id="KW-0812">Transmembrane</keyword>
<dbReference type="EMBL" id="UINC01130979">
    <property type="protein sequence ID" value="SVD12403.1"/>
    <property type="molecule type" value="Genomic_DNA"/>
</dbReference>
<accession>A0A382SRH6</accession>
<proteinExistence type="predicted"/>
<organism evidence="2">
    <name type="scientific">marine metagenome</name>
    <dbReference type="NCBI Taxonomy" id="408172"/>
    <lineage>
        <taxon>unclassified sequences</taxon>
        <taxon>metagenomes</taxon>
        <taxon>ecological metagenomes</taxon>
    </lineage>
</organism>
<evidence type="ECO:0000313" key="2">
    <source>
        <dbReference type="EMBL" id="SVD12403.1"/>
    </source>
</evidence>
<feature type="transmembrane region" description="Helical" evidence="1">
    <location>
        <begin position="7"/>
        <end position="27"/>
    </location>
</feature>
<protein>
    <submittedName>
        <fullName evidence="2">Uncharacterized protein</fullName>
    </submittedName>
</protein>
<keyword evidence="1" id="KW-0472">Membrane</keyword>
<evidence type="ECO:0000256" key="1">
    <source>
        <dbReference type="SAM" id="Phobius"/>
    </source>
</evidence>
<gene>
    <name evidence="2" type="ORF">METZ01_LOCUS365257</name>
</gene>
<name>A0A382SRH6_9ZZZZ</name>
<feature type="non-terminal residue" evidence="2">
    <location>
        <position position="1"/>
    </location>
</feature>
<dbReference type="AlphaFoldDB" id="A0A382SRH6"/>
<keyword evidence="1" id="KW-1133">Transmembrane helix</keyword>
<reference evidence="2" key="1">
    <citation type="submission" date="2018-05" db="EMBL/GenBank/DDBJ databases">
        <authorList>
            <person name="Lanie J.A."/>
            <person name="Ng W.-L."/>
            <person name="Kazmierczak K.M."/>
            <person name="Andrzejewski T.M."/>
            <person name="Davidsen T.M."/>
            <person name="Wayne K.J."/>
            <person name="Tettelin H."/>
            <person name="Glass J.I."/>
            <person name="Rusch D."/>
            <person name="Podicherti R."/>
            <person name="Tsui H.-C.T."/>
            <person name="Winkler M.E."/>
        </authorList>
    </citation>
    <scope>NUCLEOTIDE SEQUENCE</scope>
</reference>